<dbReference type="Gene3D" id="3.40.109.10">
    <property type="entry name" value="NADH Oxidase"/>
    <property type="match status" value="1"/>
</dbReference>
<dbReference type="KEGG" id="bths:CNY62_09980"/>
<dbReference type="RefSeq" id="WP_029091223.1">
    <property type="nucleotide sequence ID" value="NZ_CBCPHX010000010.1"/>
</dbReference>
<reference evidence="5" key="3">
    <citation type="submission" date="2018-04" db="EMBL/GenBank/DDBJ databases">
        <authorList>
            <person name="Go L.Y."/>
            <person name="Mitchell J.A."/>
        </authorList>
    </citation>
    <scope>NUCLEOTIDE SEQUENCE</scope>
    <source>
        <strain evidence="5">BSAS1 3</strain>
    </source>
</reference>
<protein>
    <submittedName>
        <fullName evidence="4">Nitroreductase family protein</fullName>
    </submittedName>
    <submittedName>
        <fullName evidence="5">Putative NAD(P)H nitroreductase YdgI</fullName>
        <ecNumber evidence="5">1.-.-.-</ecNumber>
    </submittedName>
</protein>
<evidence type="ECO:0000313" key="7">
    <source>
        <dbReference type="Proteomes" id="UP000270190"/>
    </source>
</evidence>
<reference evidence="4 6" key="1">
    <citation type="submission" date="2017-09" db="EMBL/GenBank/DDBJ databases">
        <title>Complete Genome Sequences of Two Strains of the Meat Spoilage Bacterium Brochothrix thermosphacta Isolated from Ground Chicken.</title>
        <authorList>
            <person name="Paoli G.C."/>
            <person name="Wijey C."/>
            <person name="Chen C.-Y."/>
            <person name="Nguyen L."/>
            <person name="Yan X."/>
            <person name="Irwin P.L."/>
        </authorList>
    </citation>
    <scope>NUCLEOTIDE SEQUENCE [LARGE SCALE GENOMIC DNA]</scope>
    <source>
        <strain evidence="4 6">BI</strain>
    </source>
</reference>
<keyword evidence="6" id="KW-1185">Reference proteome</keyword>
<sequence>MNKDIKLIDAINNRHSVKEFDPNVKISKEEMEEMLSLATRAPSSINLQPWRFVIVEAEEQKQQLDKLVRFNQTQLHTSSAMILVLGDNNHADKVEEIFSQNVAAGSMTEDIKNYYIQAVTEQIIKAPVEVRRQLAISDANLVAMQIMLVAKAYGYDTNPIGGYERKEVMDVLNIDSERYTPAMFIAIGKSVKEAHGSERLPIKAIASWNTGTNGVVGE</sequence>
<dbReference type="InterPro" id="IPR000415">
    <property type="entry name" value="Nitroreductase-like"/>
</dbReference>
<dbReference type="GO" id="GO:0016491">
    <property type="term" value="F:oxidoreductase activity"/>
    <property type="evidence" value="ECO:0007669"/>
    <property type="project" value="UniProtKB-KW"/>
</dbReference>
<dbReference type="OrthoDB" id="9782629at2"/>
<dbReference type="Proteomes" id="UP000270190">
    <property type="component" value="Unassembled WGS sequence"/>
</dbReference>
<reference evidence="7" key="2">
    <citation type="submission" date="2018-04" db="EMBL/GenBank/DDBJ databases">
        <authorList>
            <person name="Illikoud N."/>
        </authorList>
    </citation>
    <scope>NUCLEOTIDE SEQUENCE [LARGE SCALE GENOMIC DNA]</scope>
</reference>
<dbReference type="SUPFAM" id="SSF55469">
    <property type="entry name" value="FMN-dependent nitroreductase-like"/>
    <property type="match status" value="1"/>
</dbReference>
<evidence type="ECO:0000256" key="2">
    <source>
        <dbReference type="ARBA" id="ARBA00023002"/>
    </source>
</evidence>
<evidence type="ECO:0000259" key="3">
    <source>
        <dbReference type="Pfam" id="PF00881"/>
    </source>
</evidence>
<proteinExistence type="inferred from homology"/>
<organism evidence="4 6">
    <name type="scientific">Brochothrix thermosphacta</name>
    <name type="common">Microbacterium thermosphactum</name>
    <dbReference type="NCBI Taxonomy" id="2756"/>
    <lineage>
        <taxon>Bacteria</taxon>
        <taxon>Bacillati</taxon>
        <taxon>Bacillota</taxon>
        <taxon>Bacilli</taxon>
        <taxon>Bacillales</taxon>
        <taxon>Listeriaceae</taxon>
        <taxon>Brochothrix</taxon>
    </lineage>
</organism>
<dbReference type="CDD" id="cd02137">
    <property type="entry name" value="MhqN-like"/>
    <property type="match status" value="1"/>
</dbReference>
<dbReference type="AlphaFoldDB" id="A0A1D2KAH3"/>
<dbReference type="EC" id="1.-.-.-" evidence="5"/>
<evidence type="ECO:0000313" key="6">
    <source>
        <dbReference type="Proteomes" id="UP000243591"/>
    </source>
</evidence>
<feature type="domain" description="Nitroreductase" evidence="3">
    <location>
        <begin position="11"/>
        <end position="189"/>
    </location>
</feature>
<name>A0A1D2KAH3_BROTH</name>
<keyword evidence="2 5" id="KW-0560">Oxidoreductase</keyword>
<accession>A0A1D2KAH3</accession>
<dbReference type="PANTHER" id="PTHR43673">
    <property type="entry name" value="NAD(P)H NITROREDUCTASE YDGI-RELATED"/>
    <property type="match status" value="1"/>
</dbReference>
<evidence type="ECO:0000313" key="4">
    <source>
        <dbReference type="EMBL" id="ATF26685.1"/>
    </source>
</evidence>
<dbReference type="STRING" id="2756.BFR44_10835"/>
<dbReference type="PANTHER" id="PTHR43673:SF10">
    <property type="entry name" value="NADH DEHYDROGENASE_NAD(P)H NITROREDUCTASE XCC3605-RELATED"/>
    <property type="match status" value="1"/>
</dbReference>
<dbReference type="EMBL" id="OUNC01000003">
    <property type="protein sequence ID" value="SPP26702.1"/>
    <property type="molecule type" value="Genomic_DNA"/>
</dbReference>
<evidence type="ECO:0000256" key="1">
    <source>
        <dbReference type="ARBA" id="ARBA00007118"/>
    </source>
</evidence>
<dbReference type="Pfam" id="PF00881">
    <property type="entry name" value="Nitroreductase"/>
    <property type="match status" value="1"/>
</dbReference>
<dbReference type="InterPro" id="IPR029479">
    <property type="entry name" value="Nitroreductase"/>
</dbReference>
<evidence type="ECO:0000313" key="5">
    <source>
        <dbReference type="EMBL" id="SPP26702.1"/>
    </source>
</evidence>
<dbReference type="EMBL" id="CP023483">
    <property type="protein sequence ID" value="ATF26685.1"/>
    <property type="molecule type" value="Genomic_DNA"/>
</dbReference>
<dbReference type="GeneID" id="66536597"/>
<gene>
    <name evidence="5" type="primary">ydgI</name>
    <name evidence="5" type="ORF">BTBSAS_110051</name>
    <name evidence="4" type="ORF">CNY62_09980</name>
</gene>
<comment type="similarity">
    <text evidence="1">Belongs to the nitroreductase family.</text>
</comment>
<dbReference type="Proteomes" id="UP000243591">
    <property type="component" value="Chromosome"/>
</dbReference>